<keyword evidence="1" id="KW-0812">Transmembrane</keyword>
<name>A0ABP7XAM9_9ACTN</name>
<gene>
    <name evidence="2" type="ORF">GCM10022215_01910</name>
</gene>
<keyword evidence="3" id="KW-1185">Reference proteome</keyword>
<organism evidence="2 3">
    <name type="scientific">Nocardioides fonticola</name>
    <dbReference type="NCBI Taxonomy" id="450363"/>
    <lineage>
        <taxon>Bacteria</taxon>
        <taxon>Bacillati</taxon>
        <taxon>Actinomycetota</taxon>
        <taxon>Actinomycetes</taxon>
        <taxon>Propionibacteriales</taxon>
        <taxon>Nocardioidaceae</taxon>
        <taxon>Nocardioides</taxon>
    </lineage>
</organism>
<reference evidence="3" key="1">
    <citation type="journal article" date="2019" name="Int. J. Syst. Evol. Microbiol.">
        <title>The Global Catalogue of Microorganisms (GCM) 10K type strain sequencing project: providing services to taxonomists for standard genome sequencing and annotation.</title>
        <authorList>
            <consortium name="The Broad Institute Genomics Platform"/>
            <consortium name="The Broad Institute Genome Sequencing Center for Infectious Disease"/>
            <person name="Wu L."/>
            <person name="Ma J."/>
        </authorList>
    </citation>
    <scope>NUCLEOTIDE SEQUENCE [LARGE SCALE GENOMIC DNA]</scope>
    <source>
        <strain evidence="3">JCM 16703</strain>
    </source>
</reference>
<protein>
    <submittedName>
        <fullName evidence="2">Uncharacterized protein</fullName>
    </submittedName>
</protein>
<accession>A0ABP7XAM9</accession>
<keyword evidence="1" id="KW-0472">Membrane</keyword>
<evidence type="ECO:0000313" key="2">
    <source>
        <dbReference type="EMBL" id="GAA4108305.1"/>
    </source>
</evidence>
<feature type="transmembrane region" description="Helical" evidence="1">
    <location>
        <begin position="21"/>
        <end position="45"/>
    </location>
</feature>
<dbReference type="RefSeq" id="WP_344731309.1">
    <property type="nucleotide sequence ID" value="NZ_BAAAZH010000001.1"/>
</dbReference>
<evidence type="ECO:0000256" key="1">
    <source>
        <dbReference type="SAM" id="Phobius"/>
    </source>
</evidence>
<dbReference type="Proteomes" id="UP001501495">
    <property type="component" value="Unassembled WGS sequence"/>
</dbReference>
<keyword evidence="1" id="KW-1133">Transmembrane helix</keyword>
<comment type="caution">
    <text evidence="2">The sequence shown here is derived from an EMBL/GenBank/DDBJ whole genome shotgun (WGS) entry which is preliminary data.</text>
</comment>
<sequence length="48" mass="5009">MSVTAAAPQRRRVRHEARDAAVLMLFSAGLSLGGAGLLLMLTTLATGR</sequence>
<evidence type="ECO:0000313" key="3">
    <source>
        <dbReference type="Proteomes" id="UP001501495"/>
    </source>
</evidence>
<proteinExistence type="predicted"/>
<dbReference type="EMBL" id="BAAAZH010000001">
    <property type="protein sequence ID" value="GAA4108305.1"/>
    <property type="molecule type" value="Genomic_DNA"/>
</dbReference>